<sequence length="34" mass="4262">RFITGWNYTKKKHSTYYTNNWRDGFEKTIQMQSM</sequence>
<gene>
    <name evidence="1" type="ORF">S01H4_60740</name>
</gene>
<reference evidence="1" key="1">
    <citation type="journal article" date="2014" name="Front. Microbiol.">
        <title>High frequency of phylogenetically diverse reductive dehalogenase-homologous genes in deep subseafloor sedimentary metagenomes.</title>
        <authorList>
            <person name="Kawai M."/>
            <person name="Futagami T."/>
            <person name="Toyoda A."/>
            <person name="Takaki Y."/>
            <person name="Nishi S."/>
            <person name="Hori S."/>
            <person name="Arai W."/>
            <person name="Tsubouchi T."/>
            <person name="Morono Y."/>
            <person name="Uchiyama I."/>
            <person name="Ito T."/>
            <person name="Fujiyama A."/>
            <person name="Inagaki F."/>
            <person name="Takami H."/>
        </authorList>
    </citation>
    <scope>NUCLEOTIDE SEQUENCE</scope>
    <source>
        <strain evidence="1">Expedition CK06-06</strain>
    </source>
</reference>
<comment type="caution">
    <text evidence="1">The sequence shown here is derived from an EMBL/GenBank/DDBJ whole genome shotgun (WGS) entry which is preliminary data.</text>
</comment>
<feature type="non-terminal residue" evidence="1">
    <location>
        <position position="1"/>
    </location>
</feature>
<accession>X1EBI7</accession>
<protein>
    <submittedName>
        <fullName evidence="1">Uncharacterized protein</fullName>
    </submittedName>
</protein>
<organism evidence="1">
    <name type="scientific">marine sediment metagenome</name>
    <dbReference type="NCBI Taxonomy" id="412755"/>
    <lineage>
        <taxon>unclassified sequences</taxon>
        <taxon>metagenomes</taxon>
        <taxon>ecological metagenomes</taxon>
    </lineage>
</organism>
<proteinExistence type="predicted"/>
<dbReference type="AlphaFoldDB" id="X1EBI7"/>
<evidence type="ECO:0000313" key="1">
    <source>
        <dbReference type="EMBL" id="GAH06028.1"/>
    </source>
</evidence>
<name>X1EBI7_9ZZZZ</name>
<dbReference type="EMBL" id="BART01035881">
    <property type="protein sequence ID" value="GAH06028.1"/>
    <property type="molecule type" value="Genomic_DNA"/>
</dbReference>